<dbReference type="Proteomes" id="UP000008141">
    <property type="component" value="Unassembled WGS sequence"/>
</dbReference>
<reference evidence="2 3" key="1">
    <citation type="journal article" date="2010" name="Plant Cell">
        <title>The Chlorella variabilis NC64A genome reveals adaptation to photosymbiosis, coevolution with viruses, and cryptic sex.</title>
        <authorList>
            <person name="Blanc G."/>
            <person name="Duncan G."/>
            <person name="Agarkova I."/>
            <person name="Borodovsky M."/>
            <person name="Gurnon J."/>
            <person name="Kuo A."/>
            <person name="Lindquist E."/>
            <person name="Lucas S."/>
            <person name="Pangilinan J."/>
            <person name="Polle J."/>
            <person name="Salamov A."/>
            <person name="Terry A."/>
            <person name="Yamada T."/>
            <person name="Dunigan D.D."/>
            <person name="Grigoriev I.V."/>
            <person name="Claverie J.M."/>
            <person name="Van Etten J.L."/>
        </authorList>
    </citation>
    <scope>NUCLEOTIDE SEQUENCE [LARGE SCALE GENOMIC DNA]</scope>
    <source>
        <strain evidence="2 3">NC64A</strain>
    </source>
</reference>
<dbReference type="eggNOG" id="ENOG502ST31">
    <property type="taxonomic scope" value="Eukaryota"/>
</dbReference>
<feature type="domain" description="Methyltransferase type 11" evidence="1">
    <location>
        <begin position="143"/>
        <end position="192"/>
    </location>
</feature>
<dbReference type="CDD" id="cd02440">
    <property type="entry name" value="AdoMet_MTases"/>
    <property type="match status" value="1"/>
</dbReference>
<dbReference type="RefSeq" id="XP_005844331.1">
    <property type="nucleotide sequence ID" value="XM_005844269.1"/>
</dbReference>
<dbReference type="GeneID" id="17351759"/>
<dbReference type="Gene3D" id="3.40.50.150">
    <property type="entry name" value="Vaccinia Virus protein VP39"/>
    <property type="match status" value="2"/>
</dbReference>
<dbReference type="KEGG" id="cvr:CHLNCDRAFT_58916"/>
<evidence type="ECO:0000313" key="3">
    <source>
        <dbReference type="Proteomes" id="UP000008141"/>
    </source>
</evidence>
<evidence type="ECO:0000313" key="2">
    <source>
        <dbReference type="EMBL" id="EFN52229.1"/>
    </source>
</evidence>
<sequence>MCGWETALESVTYDRAVEKDGWPTHYEHMISESRPLQHVFCPVCGARDQVIHFPNQNLREEGKCSLCGSFNRMRQVAEAALPEVQRISGRRFSSLREVVQSDLAIYNTQCAGVFHKLLHEAPGYVCSEFISTDVPVGSIAQGVRHEDLQGTSFEDNSFDIVISGEVLSHVPSPYQAHHEVRRILKPGGSHVFTVPFAPTDLHDQVRASVEEGRLVHHVEPPIYAGDPRHKHGVLLYTIFGKEMVDKMCMLGFNEPSSYHWAVEKNGYPTEYEQLVSKKQYIEGVSCPVCGSQQQTVRFKGTNFREEGKCPTCGSFNRLRQIAEAALPEVQRMTGRQFGSFKELALSDLAIYNTQCAGPLHNVLQAAPGYVCRSPGLCAAFAPEKQQSSSCCRCEFISSEILAGTVVRSTLHEDLQHTSFPSSTFDLILSSEVFDHIPRPYQGHHEVRRILKPGGSHVFTVPFSPDDLHDQVRASVEDGRLVHHVKPPIYAGDPLHQKGDLIFTIFGQEMVDKMCLLGFNVTAHRLHNGAHGILGNNAWVFVATKPAEPG</sequence>
<proteinExistence type="predicted"/>
<accession>E1ZPC6</accession>
<dbReference type="SUPFAM" id="SSF53335">
    <property type="entry name" value="S-adenosyl-L-methionine-dependent methyltransferases"/>
    <property type="match status" value="2"/>
</dbReference>
<dbReference type="EMBL" id="GL433857">
    <property type="protein sequence ID" value="EFN52229.1"/>
    <property type="molecule type" value="Genomic_DNA"/>
</dbReference>
<feature type="domain" description="Methyltransferase type 11" evidence="1">
    <location>
        <begin position="409"/>
        <end position="458"/>
    </location>
</feature>
<organism evidence="3">
    <name type="scientific">Chlorella variabilis</name>
    <name type="common">Green alga</name>
    <dbReference type="NCBI Taxonomy" id="554065"/>
    <lineage>
        <taxon>Eukaryota</taxon>
        <taxon>Viridiplantae</taxon>
        <taxon>Chlorophyta</taxon>
        <taxon>core chlorophytes</taxon>
        <taxon>Trebouxiophyceae</taxon>
        <taxon>Chlorellales</taxon>
        <taxon>Chlorellaceae</taxon>
        <taxon>Chlorella clade</taxon>
        <taxon>Chlorella</taxon>
    </lineage>
</organism>
<name>E1ZPC6_CHLVA</name>
<gene>
    <name evidence="2" type="ORF">CHLNCDRAFT_58916</name>
</gene>
<dbReference type="GO" id="GO:0008757">
    <property type="term" value="F:S-adenosylmethionine-dependent methyltransferase activity"/>
    <property type="evidence" value="ECO:0007669"/>
    <property type="project" value="InterPro"/>
</dbReference>
<dbReference type="InterPro" id="IPR013216">
    <property type="entry name" value="Methyltransf_11"/>
</dbReference>
<dbReference type="OrthoDB" id="406352at2759"/>
<protein>
    <recommendedName>
        <fullName evidence="1">Methyltransferase type 11 domain-containing protein</fullName>
    </recommendedName>
</protein>
<dbReference type="AlphaFoldDB" id="E1ZPC6"/>
<dbReference type="InterPro" id="IPR029063">
    <property type="entry name" value="SAM-dependent_MTases_sf"/>
</dbReference>
<evidence type="ECO:0000259" key="1">
    <source>
        <dbReference type="Pfam" id="PF08241"/>
    </source>
</evidence>
<dbReference type="PANTHER" id="PTHR43591">
    <property type="entry name" value="METHYLTRANSFERASE"/>
    <property type="match status" value="1"/>
</dbReference>
<dbReference type="InParanoid" id="E1ZPC6"/>
<dbReference type="Pfam" id="PF08241">
    <property type="entry name" value="Methyltransf_11"/>
    <property type="match status" value="2"/>
</dbReference>
<keyword evidence="3" id="KW-1185">Reference proteome</keyword>
<dbReference type="PANTHER" id="PTHR43591:SF24">
    <property type="entry name" value="2-METHOXY-6-POLYPRENYL-1,4-BENZOQUINOL METHYLASE, MITOCHONDRIAL"/>
    <property type="match status" value="1"/>
</dbReference>